<evidence type="ECO:0000256" key="9">
    <source>
        <dbReference type="ARBA" id="ARBA00022842"/>
    </source>
</evidence>
<keyword evidence="15" id="KW-1185">Reference proteome</keyword>
<organism evidence="14 15">
    <name type="scientific">Brenthis ino</name>
    <name type="common">lesser marbled fritillary</name>
    <dbReference type="NCBI Taxonomy" id="405034"/>
    <lineage>
        <taxon>Eukaryota</taxon>
        <taxon>Metazoa</taxon>
        <taxon>Ecdysozoa</taxon>
        <taxon>Arthropoda</taxon>
        <taxon>Hexapoda</taxon>
        <taxon>Insecta</taxon>
        <taxon>Pterygota</taxon>
        <taxon>Neoptera</taxon>
        <taxon>Endopterygota</taxon>
        <taxon>Lepidoptera</taxon>
        <taxon>Glossata</taxon>
        <taxon>Ditrysia</taxon>
        <taxon>Papilionoidea</taxon>
        <taxon>Nymphalidae</taxon>
        <taxon>Heliconiinae</taxon>
        <taxon>Argynnini</taxon>
        <taxon>Brenthis</taxon>
    </lineage>
</organism>
<dbReference type="GO" id="GO:0004747">
    <property type="term" value="F:ribokinase activity"/>
    <property type="evidence" value="ECO:0007669"/>
    <property type="project" value="UniProtKB-EC"/>
</dbReference>
<dbReference type="InterPro" id="IPR011611">
    <property type="entry name" value="PfkB_dom"/>
</dbReference>
<dbReference type="PRINTS" id="PR00990">
    <property type="entry name" value="RIBOKINASE"/>
</dbReference>
<proteinExistence type="inferred from homology"/>
<evidence type="ECO:0000256" key="4">
    <source>
        <dbReference type="ARBA" id="ARBA00022679"/>
    </source>
</evidence>
<dbReference type="NCBIfam" id="TIGR02152">
    <property type="entry name" value="D_ribokin_bact"/>
    <property type="match status" value="1"/>
</dbReference>
<protein>
    <recommendedName>
        <fullName evidence="3">Ribokinase</fullName>
        <ecNumber evidence="2">2.7.1.15</ecNumber>
    </recommendedName>
</protein>
<gene>
    <name evidence="14" type="ORF">BINO364_LOCUS12386</name>
</gene>
<evidence type="ECO:0000313" key="14">
    <source>
        <dbReference type="EMBL" id="CAH0726985.1"/>
    </source>
</evidence>
<evidence type="ECO:0000256" key="3">
    <source>
        <dbReference type="ARBA" id="ARBA00016943"/>
    </source>
</evidence>
<comment type="similarity">
    <text evidence="1 12">Belongs to the carbohydrate kinase PfkB family.</text>
</comment>
<dbReference type="SUPFAM" id="SSF53613">
    <property type="entry name" value="Ribokinase-like"/>
    <property type="match status" value="1"/>
</dbReference>
<dbReference type="InterPro" id="IPR002173">
    <property type="entry name" value="Carboh/pur_kinase_PfkB_CS"/>
</dbReference>
<dbReference type="CDD" id="cd01174">
    <property type="entry name" value="ribokinase"/>
    <property type="match status" value="1"/>
</dbReference>
<accession>A0A8J9VTK2</accession>
<dbReference type="OrthoDB" id="415590at2759"/>
<keyword evidence="11" id="KW-0119">Carbohydrate metabolism</keyword>
<dbReference type="GO" id="GO:0005829">
    <property type="term" value="C:cytosol"/>
    <property type="evidence" value="ECO:0007669"/>
    <property type="project" value="TreeGrafter"/>
</dbReference>
<evidence type="ECO:0000256" key="12">
    <source>
        <dbReference type="RuleBase" id="RU003704"/>
    </source>
</evidence>
<dbReference type="Pfam" id="PF00294">
    <property type="entry name" value="PfkB"/>
    <property type="match status" value="1"/>
</dbReference>
<dbReference type="PROSITE" id="PS00584">
    <property type="entry name" value="PFKB_KINASES_2"/>
    <property type="match status" value="1"/>
</dbReference>
<keyword evidence="10" id="KW-0630">Potassium</keyword>
<reference evidence="14" key="1">
    <citation type="submission" date="2021-12" db="EMBL/GenBank/DDBJ databases">
        <authorList>
            <person name="Martin H S."/>
        </authorList>
    </citation>
    <scope>NUCLEOTIDE SEQUENCE</scope>
</reference>
<dbReference type="EC" id="2.7.1.15" evidence="2"/>
<dbReference type="HAMAP" id="MF_01987">
    <property type="entry name" value="Ribokinase"/>
    <property type="match status" value="1"/>
</dbReference>
<evidence type="ECO:0000256" key="5">
    <source>
        <dbReference type="ARBA" id="ARBA00022723"/>
    </source>
</evidence>
<name>A0A8J9VTK2_9NEOP</name>
<feature type="domain" description="Carbohydrate kinase PfkB" evidence="13">
    <location>
        <begin position="9"/>
        <end position="301"/>
    </location>
</feature>
<evidence type="ECO:0000256" key="6">
    <source>
        <dbReference type="ARBA" id="ARBA00022741"/>
    </source>
</evidence>
<dbReference type="PANTHER" id="PTHR10584:SF166">
    <property type="entry name" value="RIBOKINASE"/>
    <property type="match status" value="1"/>
</dbReference>
<evidence type="ECO:0000256" key="8">
    <source>
        <dbReference type="ARBA" id="ARBA00022840"/>
    </source>
</evidence>
<dbReference type="InterPro" id="IPR002139">
    <property type="entry name" value="Ribo/fructo_kinase"/>
</dbReference>
<feature type="non-terminal residue" evidence="14">
    <location>
        <position position="315"/>
    </location>
</feature>
<sequence length="315" mass="33957">MQSELKDQPKIVIVGSCSVDFTVYSSRLPHPGETIHGTKFSTSYGGKGANQCVAAAKLGGHTYMISRVGDDVWGKQYKDYLKNIGVDVTYTKVTQDVTTGIAQISVAENGENQIVIVPGANSRLSKSDVDEAKQLIETADILIGQLETPFETTLEAFKLNNGIKLLNAAPARTDIQNILPHCTILCVNEHEASLLVNFNVDLSNIKTALNKLLESGCEIVIITLGNKGAAYASKNSKECIQVACNKVTPIDTTGAGDAFVGALAKYLVFNKDQPFHQIVSAACEVASISVTKEGTQTSYPQEHCAFTKTYPYFVL</sequence>
<evidence type="ECO:0000313" key="15">
    <source>
        <dbReference type="Proteomes" id="UP000838878"/>
    </source>
</evidence>
<dbReference type="PANTHER" id="PTHR10584">
    <property type="entry name" value="SUGAR KINASE"/>
    <property type="match status" value="1"/>
</dbReference>
<keyword evidence="5" id="KW-0479">Metal-binding</keyword>
<dbReference type="InterPro" id="IPR029056">
    <property type="entry name" value="Ribokinase-like"/>
</dbReference>
<dbReference type="InterPro" id="IPR011877">
    <property type="entry name" value="Ribokinase"/>
</dbReference>
<evidence type="ECO:0000256" key="2">
    <source>
        <dbReference type="ARBA" id="ARBA00012035"/>
    </source>
</evidence>
<evidence type="ECO:0000259" key="13">
    <source>
        <dbReference type="Pfam" id="PF00294"/>
    </source>
</evidence>
<keyword evidence="4 12" id="KW-0808">Transferase</keyword>
<evidence type="ECO:0000256" key="1">
    <source>
        <dbReference type="ARBA" id="ARBA00010688"/>
    </source>
</evidence>
<dbReference type="EMBL" id="OV170226">
    <property type="protein sequence ID" value="CAH0726985.1"/>
    <property type="molecule type" value="Genomic_DNA"/>
</dbReference>
<evidence type="ECO:0000256" key="7">
    <source>
        <dbReference type="ARBA" id="ARBA00022777"/>
    </source>
</evidence>
<dbReference type="Proteomes" id="UP000838878">
    <property type="component" value="Chromosome 6"/>
</dbReference>
<keyword evidence="8" id="KW-0067">ATP-binding</keyword>
<evidence type="ECO:0000256" key="11">
    <source>
        <dbReference type="ARBA" id="ARBA00023277"/>
    </source>
</evidence>
<dbReference type="AlphaFoldDB" id="A0A8J9VTK2"/>
<dbReference type="GO" id="GO:0005524">
    <property type="term" value="F:ATP binding"/>
    <property type="evidence" value="ECO:0007669"/>
    <property type="project" value="UniProtKB-KW"/>
</dbReference>
<dbReference type="GO" id="GO:0046872">
    <property type="term" value="F:metal ion binding"/>
    <property type="evidence" value="ECO:0007669"/>
    <property type="project" value="UniProtKB-KW"/>
</dbReference>
<evidence type="ECO:0000256" key="10">
    <source>
        <dbReference type="ARBA" id="ARBA00022958"/>
    </source>
</evidence>
<keyword evidence="9" id="KW-0460">Magnesium</keyword>
<keyword evidence="7 12" id="KW-0418">Kinase</keyword>
<dbReference type="GO" id="GO:0006014">
    <property type="term" value="P:D-ribose metabolic process"/>
    <property type="evidence" value="ECO:0007669"/>
    <property type="project" value="InterPro"/>
</dbReference>
<keyword evidence="6" id="KW-0547">Nucleotide-binding</keyword>
<dbReference type="Gene3D" id="3.40.1190.20">
    <property type="match status" value="1"/>
</dbReference>